<evidence type="ECO:0000313" key="6">
    <source>
        <dbReference type="Proteomes" id="UP000294933"/>
    </source>
</evidence>
<feature type="repeat" description="WD" evidence="3">
    <location>
        <begin position="731"/>
        <end position="772"/>
    </location>
</feature>
<proteinExistence type="predicted"/>
<dbReference type="Gene3D" id="2.130.10.10">
    <property type="entry name" value="YVTN repeat-like/Quinoprotein amine dehydrogenase"/>
    <property type="match status" value="3"/>
</dbReference>
<feature type="non-terminal residue" evidence="5">
    <location>
        <position position="1"/>
    </location>
</feature>
<feature type="repeat" description="WD" evidence="3">
    <location>
        <begin position="820"/>
        <end position="861"/>
    </location>
</feature>
<dbReference type="VEuPathDB" id="FungiDB:BD410DRAFT_682389"/>
<sequence length="981" mass="109699">LLSKLKIFTEVVDKIAEVHPYAKMAWSVLSAAHKVPDRDDRIQQLYEIMDGVYAIVIETESSRIEYHKKVVGCMVRQTTECGYFITSYAKNKSFWLRLVKNAISGADTAIENFRAKFEDLKKEFHEEAVRSTELSVMRTEILAASILDEVDLKDLPYANDARFRSDKQCLAGTREEILDEITSWINSSDDSKKNVFLLCGAAGTGKSAIAHTIAKRFDLLGHLGSSYCFMRSNQANRHPGNLFSTIAVDLANHSPQFKIALHAGIHSNRSLCLTQDVATQFENFILKPTKNLTMTGPIVIVIDALDECGDTKSRQTVISALATQSTMLPANVHILLTSRMEEDIMDFFFHNTYVIIKHMEEIECETTKRDIHTYICRQLTDPHGQPFLGFTNANYDLLVEKSEGLFQWAYVVCDAISCKRAGLPSPYKRFQQFTTMSSDKGPLDSLYSEVLNQLFQSDVIHIFKSVMGWIMSAFEPLSVDTLAKMRSAANKEDNESSSRDVIASIVKFMGSLLSGVSHDHISVQVLHTSFRDFLTDQSRSGEFYVNTKMQHTEMSLACLNIMNMELCFNICKLETSYQLNNDVCDLNNHIKKYISPQLSYSCKFWMKHLQKITVPRDPKFQRKCIFFLKQQVLYWLEVLSVLKEVNIAPRMLSLVLKQEMVNIENFVKDAIKFVSVFGHAIAQSASHIYLSALPFAPKISVLAQHYLPQYSKNMLIQTGKEAEWPVLQHVLEGHTDCIRSVAFSCDGKHIVSGSDDKTIRVWDAETGTTGTVTLGPLEGHTHYITSVAFSPDSKHIASGSGDKTIRVWDAETGTVTLGPLEGHTDWITSVAFSPDSKHIASGSDDKTIRVWDAETGTVTLGPLEEHTDCINCVAFSPDGKHIVSGSDDKTIRVWDAETGTVTLGPLEGHTHYIRSVAFSPDSKHIVSGSGDKTIRVWNAETGTVTLGPLEGHTDWNTSVAFSPDGKHIVSGSDDKTIQVWD</sequence>
<dbReference type="InterPro" id="IPR020472">
    <property type="entry name" value="WD40_PAC1"/>
</dbReference>
<evidence type="ECO:0000256" key="2">
    <source>
        <dbReference type="ARBA" id="ARBA00022737"/>
    </source>
</evidence>
<feature type="domain" description="Nephrocystin 3-like N-terminal" evidence="4">
    <location>
        <begin position="172"/>
        <end position="339"/>
    </location>
</feature>
<dbReference type="PROSITE" id="PS50082">
    <property type="entry name" value="WD_REPEATS_2"/>
    <property type="match status" value="6"/>
</dbReference>
<gene>
    <name evidence="5" type="ORF">BD410DRAFT_682389</name>
</gene>
<keyword evidence="1 3" id="KW-0853">WD repeat</keyword>
<dbReference type="CDD" id="cd00200">
    <property type="entry name" value="WD40"/>
    <property type="match status" value="1"/>
</dbReference>
<dbReference type="SMART" id="SM00320">
    <property type="entry name" value="WD40"/>
    <property type="match status" value="6"/>
</dbReference>
<feature type="repeat" description="WD" evidence="3">
    <location>
        <begin position="777"/>
        <end position="818"/>
    </location>
</feature>
<keyword evidence="2" id="KW-0677">Repeat</keyword>
<feature type="repeat" description="WD" evidence="3">
    <location>
        <begin position="949"/>
        <end position="981"/>
    </location>
</feature>
<evidence type="ECO:0000256" key="3">
    <source>
        <dbReference type="PROSITE-ProRule" id="PRU00221"/>
    </source>
</evidence>
<reference evidence="5 6" key="1">
    <citation type="submission" date="2018-06" db="EMBL/GenBank/DDBJ databases">
        <title>A transcriptomic atlas of mushroom development highlights an independent origin of complex multicellularity.</title>
        <authorList>
            <consortium name="DOE Joint Genome Institute"/>
            <person name="Krizsan K."/>
            <person name="Almasi E."/>
            <person name="Merenyi Z."/>
            <person name="Sahu N."/>
            <person name="Viragh M."/>
            <person name="Koszo T."/>
            <person name="Mondo S."/>
            <person name="Kiss B."/>
            <person name="Balint B."/>
            <person name="Kues U."/>
            <person name="Barry K."/>
            <person name="Hegedus J.C."/>
            <person name="Henrissat B."/>
            <person name="Johnson J."/>
            <person name="Lipzen A."/>
            <person name="Ohm R."/>
            <person name="Nagy I."/>
            <person name="Pangilinan J."/>
            <person name="Yan J."/>
            <person name="Xiong Y."/>
            <person name="Grigoriev I.V."/>
            <person name="Hibbett D.S."/>
            <person name="Nagy L.G."/>
        </authorList>
    </citation>
    <scope>NUCLEOTIDE SEQUENCE [LARGE SCALE GENOMIC DNA]</scope>
    <source>
        <strain evidence="5 6">SZMC22713</strain>
    </source>
</reference>
<dbReference type="InterPro" id="IPR036322">
    <property type="entry name" value="WD40_repeat_dom_sf"/>
</dbReference>
<dbReference type="SUPFAM" id="SSF50978">
    <property type="entry name" value="WD40 repeat-like"/>
    <property type="match status" value="1"/>
</dbReference>
<dbReference type="EMBL" id="ML170364">
    <property type="protein sequence ID" value="TDL14248.1"/>
    <property type="molecule type" value="Genomic_DNA"/>
</dbReference>
<dbReference type="Gene3D" id="3.40.50.300">
    <property type="entry name" value="P-loop containing nucleotide triphosphate hydrolases"/>
    <property type="match status" value="1"/>
</dbReference>
<evidence type="ECO:0000256" key="1">
    <source>
        <dbReference type="ARBA" id="ARBA00022574"/>
    </source>
</evidence>
<dbReference type="InterPro" id="IPR027417">
    <property type="entry name" value="P-loop_NTPase"/>
</dbReference>
<dbReference type="InterPro" id="IPR056884">
    <property type="entry name" value="NPHP3-like_N"/>
</dbReference>
<dbReference type="InterPro" id="IPR015943">
    <property type="entry name" value="WD40/YVTN_repeat-like_dom_sf"/>
</dbReference>
<evidence type="ECO:0000313" key="5">
    <source>
        <dbReference type="EMBL" id="TDL14248.1"/>
    </source>
</evidence>
<dbReference type="AlphaFoldDB" id="A0A4Y7PGT8"/>
<dbReference type="InterPro" id="IPR001680">
    <property type="entry name" value="WD40_rpt"/>
</dbReference>
<dbReference type="PRINTS" id="PR00320">
    <property type="entry name" value="GPROTEINBRPT"/>
</dbReference>
<organism evidence="5 6">
    <name type="scientific">Rickenella mellea</name>
    <dbReference type="NCBI Taxonomy" id="50990"/>
    <lineage>
        <taxon>Eukaryota</taxon>
        <taxon>Fungi</taxon>
        <taxon>Dikarya</taxon>
        <taxon>Basidiomycota</taxon>
        <taxon>Agaricomycotina</taxon>
        <taxon>Agaricomycetes</taxon>
        <taxon>Hymenochaetales</taxon>
        <taxon>Rickenellaceae</taxon>
        <taxon>Rickenella</taxon>
    </lineage>
</organism>
<feature type="repeat" description="WD" evidence="3">
    <location>
        <begin position="906"/>
        <end position="947"/>
    </location>
</feature>
<dbReference type="SUPFAM" id="SSF52540">
    <property type="entry name" value="P-loop containing nucleoside triphosphate hydrolases"/>
    <property type="match status" value="1"/>
</dbReference>
<dbReference type="Proteomes" id="UP000294933">
    <property type="component" value="Unassembled WGS sequence"/>
</dbReference>
<dbReference type="STRING" id="50990.A0A4Y7PGT8"/>
<protein>
    <submittedName>
        <fullName evidence="5">WD40 repeat-like protein</fullName>
    </submittedName>
</protein>
<accession>A0A4Y7PGT8</accession>
<dbReference type="Pfam" id="PF00400">
    <property type="entry name" value="WD40"/>
    <property type="match status" value="6"/>
</dbReference>
<dbReference type="Pfam" id="PF24883">
    <property type="entry name" value="NPHP3_N"/>
    <property type="match status" value="1"/>
</dbReference>
<dbReference type="InterPro" id="IPR019775">
    <property type="entry name" value="WD40_repeat_CS"/>
</dbReference>
<feature type="non-terminal residue" evidence="5">
    <location>
        <position position="981"/>
    </location>
</feature>
<name>A0A4Y7PGT8_9AGAM</name>
<dbReference type="OrthoDB" id="163438at2759"/>
<dbReference type="PROSITE" id="PS00678">
    <property type="entry name" value="WD_REPEATS_1"/>
    <property type="match status" value="5"/>
</dbReference>
<dbReference type="InterPro" id="IPR050349">
    <property type="entry name" value="WD_LIS1/nudF_dynein_reg"/>
</dbReference>
<feature type="repeat" description="WD" evidence="3">
    <location>
        <begin position="863"/>
        <end position="904"/>
    </location>
</feature>
<keyword evidence="6" id="KW-1185">Reference proteome</keyword>
<dbReference type="PANTHER" id="PTHR44129">
    <property type="entry name" value="WD REPEAT-CONTAINING PROTEIN POP1"/>
    <property type="match status" value="1"/>
</dbReference>
<evidence type="ECO:0000259" key="4">
    <source>
        <dbReference type="Pfam" id="PF24883"/>
    </source>
</evidence>
<dbReference type="PROSITE" id="PS50294">
    <property type="entry name" value="WD_REPEATS_REGION"/>
    <property type="match status" value="6"/>
</dbReference>